<name>A0A4R1QGD8_9FIRM</name>
<dbReference type="SUPFAM" id="SSF56784">
    <property type="entry name" value="HAD-like"/>
    <property type="match status" value="1"/>
</dbReference>
<dbReference type="Gene3D" id="3.30.1240.10">
    <property type="match status" value="1"/>
</dbReference>
<dbReference type="GO" id="GO:0016791">
    <property type="term" value="F:phosphatase activity"/>
    <property type="evidence" value="ECO:0007669"/>
    <property type="project" value="TreeGrafter"/>
</dbReference>
<dbReference type="SFLD" id="SFLDS00003">
    <property type="entry name" value="Haloacid_Dehalogenase"/>
    <property type="match status" value="1"/>
</dbReference>
<proteinExistence type="predicted"/>
<dbReference type="PANTHER" id="PTHR10000:SF8">
    <property type="entry name" value="HAD SUPERFAMILY HYDROLASE-LIKE, TYPE 3"/>
    <property type="match status" value="1"/>
</dbReference>
<dbReference type="Proteomes" id="UP000295184">
    <property type="component" value="Unassembled WGS sequence"/>
</dbReference>
<reference evidence="1 2" key="1">
    <citation type="submission" date="2019-03" db="EMBL/GenBank/DDBJ databases">
        <title>Genomic Encyclopedia of Type Strains, Phase IV (KMG-IV): sequencing the most valuable type-strain genomes for metagenomic binning, comparative biology and taxonomic classification.</title>
        <authorList>
            <person name="Goeker M."/>
        </authorList>
    </citation>
    <scope>NUCLEOTIDE SEQUENCE [LARGE SCALE GENOMIC DNA]</scope>
    <source>
        <strain evidence="1 2">DSM 100451</strain>
    </source>
</reference>
<dbReference type="AlphaFoldDB" id="A0A4R1QGD8"/>
<dbReference type="PANTHER" id="PTHR10000">
    <property type="entry name" value="PHOSPHOSERINE PHOSPHATASE"/>
    <property type="match status" value="1"/>
</dbReference>
<sequence length="276" mass="30124">MSEYNIKLVGLDIDGTLLNSKNQISPRNHAAIRAAIDAGCRVIPATGRPLRGVLPEFLQIPGVDYAVTANGATVVRLADREFVIKNWISRARVQQLYQATQGLWRVFDVFTGGSGYCEQRNLDAAEEWAPRNMAPYMRMSRQPVESMWDFIASQEGFEKCTMFFTSEENRQKARQIAREMGGFAIVSSEANNLEVSDEGATKGLALLELGRMLGLEKSQVMACGDSENDLAMLEAVGLGVAMGNAPLAIQQKAAAVTATNDEDGVALALEKYVLGR</sequence>
<dbReference type="InterPro" id="IPR036412">
    <property type="entry name" value="HAD-like_sf"/>
</dbReference>
<dbReference type="SFLD" id="SFLDG01140">
    <property type="entry name" value="C2.B:_Phosphomannomutase_and_P"/>
    <property type="match status" value="1"/>
</dbReference>
<evidence type="ECO:0000313" key="1">
    <source>
        <dbReference type="EMBL" id="TCL52022.1"/>
    </source>
</evidence>
<dbReference type="OrthoDB" id="9781413at2"/>
<dbReference type="Pfam" id="PF08282">
    <property type="entry name" value="Hydrolase_3"/>
    <property type="match status" value="1"/>
</dbReference>
<dbReference type="InterPro" id="IPR000150">
    <property type="entry name" value="Cof"/>
</dbReference>
<evidence type="ECO:0000313" key="2">
    <source>
        <dbReference type="Proteomes" id="UP000295184"/>
    </source>
</evidence>
<comment type="caution">
    <text evidence="1">The sequence shown here is derived from an EMBL/GenBank/DDBJ whole genome shotgun (WGS) entry which is preliminary data.</text>
</comment>
<dbReference type="STRING" id="1650663.GCA_001486665_00783"/>
<evidence type="ECO:0008006" key="3">
    <source>
        <dbReference type="Google" id="ProtNLM"/>
    </source>
</evidence>
<dbReference type="Gene3D" id="3.40.50.1000">
    <property type="entry name" value="HAD superfamily/HAD-like"/>
    <property type="match status" value="1"/>
</dbReference>
<dbReference type="GO" id="GO:0005829">
    <property type="term" value="C:cytosol"/>
    <property type="evidence" value="ECO:0007669"/>
    <property type="project" value="TreeGrafter"/>
</dbReference>
<dbReference type="CDD" id="cd07516">
    <property type="entry name" value="HAD_Pase"/>
    <property type="match status" value="1"/>
</dbReference>
<organism evidence="1 2">
    <name type="scientific">Allofournierella massiliensis</name>
    <dbReference type="NCBI Taxonomy" id="1650663"/>
    <lineage>
        <taxon>Bacteria</taxon>
        <taxon>Bacillati</taxon>
        <taxon>Bacillota</taxon>
        <taxon>Clostridia</taxon>
        <taxon>Eubacteriales</taxon>
        <taxon>Oscillospiraceae</taxon>
        <taxon>Allofournierella</taxon>
    </lineage>
</organism>
<dbReference type="PROSITE" id="PS01229">
    <property type="entry name" value="COF_2"/>
    <property type="match status" value="1"/>
</dbReference>
<dbReference type="RefSeq" id="WP_058963289.1">
    <property type="nucleotide sequence ID" value="NZ_CABKVM010000014.1"/>
</dbReference>
<dbReference type="NCBIfam" id="TIGR01484">
    <property type="entry name" value="HAD-SF-IIB"/>
    <property type="match status" value="1"/>
</dbReference>
<gene>
    <name evidence="1" type="ORF">EDD77_1457</name>
</gene>
<dbReference type="GO" id="GO:0000287">
    <property type="term" value="F:magnesium ion binding"/>
    <property type="evidence" value="ECO:0007669"/>
    <property type="project" value="TreeGrafter"/>
</dbReference>
<dbReference type="EMBL" id="SLUM01000045">
    <property type="protein sequence ID" value="TCL52022.1"/>
    <property type="molecule type" value="Genomic_DNA"/>
</dbReference>
<dbReference type="InterPro" id="IPR023214">
    <property type="entry name" value="HAD_sf"/>
</dbReference>
<dbReference type="NCBIfam" id="TIGR00099">
    <property type="entry name" value="Cof-subfamily"/>
    <property type="match status" value="1"/>
</dbReference>
<dbReference type="PROSITE" id="PS01228">
    <property type="entry name" value="COF_1"/>
    <property type="match status" value="1"/>
</dbReference>
<dbReference type="InterPro" id="IPR006379">
    <property type="entry name" value="HAD-SF_hydro_IIB"/>
</dbReference>
<accession>A0A4R1QGD8</accession>
<protein>
    <recommendedName>
        <fullName evidence="3">Cof subfamily protein (Haloacid dehalogenase superfamily)/HAD superfamily hydrolase (TIGR01484 family)</fullName>
    </recommendedName>
</protein>